<organism evidence="1">
    <name type="scientific">Klebsiella pneumoniae</name>
    <dbReference type="NCBI Taxonomy" id="573"/>
    <lineage>
        <taxon>Bacteria</taxon>
        <taxon>Pseudomonadati</taxon>
        <taxon>Pseudomonadota</taxon>
        <taxon>Gammaproteobacteria</taxon>
        <taxon>Enterobacterales</taxon>
        <taxon>Enterobacteriaceae</taxon>
        <taxon>Klebsiella/Raoultella group</taxon>
        <taxon>Klebsiella</taxon>
        <taxon>Klebsiella pneumoniae complex</taxon>
    </lineage>
</organism>
<evidence type="ECO:0000313" key="1">
    <source>
        <dbReference type="EMBL" id="QIQ14696.1"/>
    </source>
</evidence>
<dbReference type="AlphaFoldDB" id="A0A6G9HUE8"/>
<name>A0A6G9HUE8_KLEPN</name>
<proteinExistence type="predicted"/>
<geneLocation type="plasmid" evidence="1">
    <name>pK204_rmpA2</name>
</geneLocation>
<sequence>MIVHLNGEDENLYSIYYQIMQREKERRGEYDK</sequence>
<dbReference type="EMBL" id="MK347231">
    <property type="protein sequence ID" value="QIQ14696.1"/>
    <property type="molecule type" value="Genomic_DNA"/>
</dbReference>
<keyword evidence="1" id="KW-0614">Plasmid</keyword>
<reference evidence="1" key="1">
    <citation type="submission" date="2018-12" db="EMBL/GenBank/DDBJ databases">
        <authorList>
            <person name="Liu L."/>
        </authorList>
    </citation>
    <scope>NUCLEOTIDE SEQUENCE</scope>
    <source>
        <strain evidence="1">K204</strain>
        <plasmid evidence="1">pK204_rmpA2</plasmid>
    </source>
</reference>
<protein>
    <submittedName>
        <fullName evidence="1">Uncharacterized protein</fullName>
    </submittedName>
</protein>
<accession>A0A6G9HUE8</accession>